<dbReference type="Proteomes" id="UP000002630">
    <property type="component" value="Unassembled WGS sequence"/>
</dbReference>
<dbReference type="AlphaFoldDB" id="D8LIK4"/>
<evidence type="ECO:0000313" key="2">
    <source>
        <dbReference type="Proteomes" id="UP000002630"/>
    </source>
</evidence>
<evidence type="ECO:0000313" key="1">
    <source>
        <dbReference type="EMBL" id="CBN80043.1"/>
    </source>
</evidence>
<dbReference type="eggNOG" id="ENOG502QWSX">
    <property type="taxonomic scope" value="Eukaryota"/>
</dbReference>
<accession>D8LIK4</accession>
<dbReference type="EMBL" id="FN649760">
    <property type="protein sequence ID" value="CBN80043.1"/>
    <property type="molecule type" value="Genomic_DNA"/>
</dbReference>
<gene>
    <name evidence="1" type="ORF">Esi_0022_0160</name>
</gene>
<dbReference type="InParanoid" id="D8LIK4"/>
<keyword evidence="2" id="KW-1185">Reference proteome</keyword>
<reference evidence="1 2" key="1">
    <citation type="journal article" date="2010" name="Nature">
        <title>The Ectocarpus genome and the independent evolution of multicellularity in brown algae.</title>
        <authorList>
            <person name="Cock J.M."/>
            <person name="Sterck L."/>
            <person name="Rouze P."/>
            <person name="Scornet D."/>
            <person name="Allen A.E."/>
            <person name="Amoutzias G."/>
            <person name="Anthouard V."/>
            <person name="Artiguenave F."/>
            <person name="Aury J.M."/>
            <person name="Badger J.H."/>
            <person name="Beszteri B."/>
            <person name="Billiau K."/>
            <person name="Bonnet E."/>
            <person name="Bothwell J.H."/>
            <person name="Bowler C."/>
            <person name="Boyen C."/>
            <person name="Brownlee C."/>
            <person name="Carrano C.J."/>
            <person name="Charrier B."/>
            <person name="Cho G.Y."/>
            <person name="Coelho S.M."/>
            <person name="Collen J."/>
            <person name="Corre E."/>
            <person name="Da Silva C."/>
            <person name="Delage L."/>
            <person name="Delaroque N."/>
            <person name="Dittami S.M."/>
            <person name="Doulbeau S."/>
            <person name="Elias M."/>
            <person name="Farnham G."/>
            <person name="Gachon C.M."/>
            <person name="Gschloessl B."/>
            <person name="Heesch S."/>
            <person name="Jabbari K."/>
            <person name="Jubin C."/>
            <person name="Kawai H."/>
            <person name="Kimura K."/>
            <person name="Kloareg B."/>
            <person name="Kupper F.C."/>
            <person name="Lang D."/>
            <person name="Le Bail A."/>
            <person name="Leblanc C."/>
            <person name="Lerouge P."/>
            <person name="Lohr M."/>
            <person name="Lopez P.J."/>
            <person name="Martens C."/>
            <person name="Maumus F."/>
            <person name="Michel G."/>
            <person name="Miranda-Saavedra D."/>
            <person name="Morales J."/>
            <person name="Moreau H."/>
            <person name="Motomura T."/>
            <person name="Nagasato C."/>
            <person name="Napoli C.A."/>
            <person name="Nelson D.R."/>
            <person name="Nyvall-Collen P."/>
            <person name="Peters A.F."/>
            <person name="Pommier C."/>
            <person name="Potin P."/>
            <person name="Poulain J."/>
            <person name="Quesneville H."/>
            <person name="Read B."/>
            <person name="Rensing S.A."/>
            <person name="Ritter A."/>
            <person name="Rousvoal S."/>
            <person name="Samanta M."/>
            <person name="Samson G."/>
            <person name="Schroeder D.C."/>
            <person name="Segurens B."/>
            <person name="Strittmatter M."/>
            <person name="Tonon T."/>
            <person name="Tregear J.W."/>
            <person name="Valentin K."/>
            <person name="von Dassow P."/>
            <person name="Yamagishi T."/>
            <person name="Van de Peer Y."/>
            <person name="Wincker P."/>
        </authorList>
    </citation>
    <scope>NUCLEOTIDE SEQUENCE [LARGE SCALE GENOMIC DNA]</scope>
    <source>
        <strain evidence="2">Ec32 / CCAP1310/4</strain>
    </source>
</reference>
<dbReference type="OrthoDB" id="185024at2759"/>
<protein>
    <submittedName>
        <fullName evidence="1">Uncharacterized protein</fullName>
    </submittedName>
</protein>
<proteinExistence type="predicted"/>
<sequence>MSSDGIKAMLKENVAKMNQVEGFDVVIVCTNNDPQATYWQQRLEAAKGSSVAKDATVLAVYEDWAGGAGNALGTLYAYQKATALAESKGYDLAGKMKAGEISVGLYHTAGKGTRLAPMPGSENNNKPGVKLAVTADINGKPSPLTILESVVKQTGVYGKSRKGRLSVFWGDQVFIPSVGVEYESTHHADILCTLGPMMNETEWKEKGLDNYGLIAVNSEGNAAQVEKVSHAVATRLLSSLGEIVNVGASLGSFSMSSLLVDALIEEFKPELTSKVGKLDSDPHLWMPFTLEESAYVEIMGGKGTSAEEALAHYTRMRGCLDKFMAKSESKSMGVFGAVNVGDEACWWDYGQLRLYRTNNSLLTGVCEESALLREFLGCSSRVSNSDIAADAEVDDVSMVSASTLGGGSVKNSALTNVRCGYIEAEDCILVNVTAKRIVAPRGSIIYNIVDTSPTGVGVGEGGVMVGVHAEDGSQQPVWSNTDTLDGGKVWKKKCAGNPMTFESIYNSNHTTDVFAVESARSKASDEAWAKLSSA</sequence>
<name>D8LIK4_ECTSI</name>
<organism evidence="1 2">
    <name type="scientific">Ectocarpus siliculosus</name>
    <name type="common">Brown alga</name>
    <name type="synonym">Conferva siliculosa</name>
    <dbReference type="NCBI Taxonomy" id="2880"/>
    <lineage>
        <taxon>Eukaryota</taxon>
        <taxon>Sar</taxon>
        <taxon>Stramenopiles</taxon>
        <taxon>Ochrophyta</taxon>
        <taxon>PX clade</taxon>
        <taxon>Phaeophyceae</taxon>
        <taxon>Ectocarpales</taxon>
        <taxon>Ectocarpaceae</taxon>
        <taxon>Ectocarpus</taxon>
    </lineage>
</organism>